<dbReference type="Gene3D" id="3.50.50.60">
    <property type="entry name" value="FAD/NAD(P)-binding domain"/>
    <property type="match status" value="1"/>
</dbReference>
<comment type="similarity">
    <text evidence="2">Belongs to the MSOX/MTOX family.</text>
</comment>
<dbReference type="Proteomes" id="UP001301958">
    <property type="component" value="Unassembled WGS sequence"/>
</dbReference>
<dbReference type="InterPro" id="IPR006076">
    <property type="entry name" value="FAD-dep_OxRdtase"/>
</dbReference>
<dbReference type="GO" id="GO:0008115">
    <property type="term" value="F:sarcosine oxidase activity"/>
    <property type="evidence" value="ECO:0007669"/>
    <property type="project" value="TreeGrafter"/>
</dbReference>
<keyword evidence="9" id="KW-1185">Reference proteome</keyword>
<reference evidence="8" key="1">
    <citation type="journal article" date="2023" name="Mol. Phylogenet. Evol.">
        <title>Genome-scale phylogeny and comparative genomics of the fungal order Sordariales.</title>
        <authorList>
            <person name="Hensen N."/>
            <person name="Bonometti L."/>
            <person name="Westerberg I."/>
            <person name="Brannstrom I.O."/>
            <person name="Guillou S."/>
            <person name="Cros-Aarteil S."/>
            <person name="Calhoun S."/>
            <person name="Haridas S."/>
            <person name="Kuo A."/>
            <person name="Mondo S."/>
            <person name="Pangilinan J."/>
            <person name="Riley R."/>
            <person name="LaButti K."/>
            <person name="Andreopoulos B."/>
            <person name="Lipzen A."/>
            <person name="Chen C."/>
            <person name="Yan M."/>
            <person name="Daum C."/>
            <person name="Ng V."/>
            <person name="Clum A."/>
            <person name="Steindorff A."/>
            <person name="Ohm R.A."/>
            <person name="Martin F."/>
            <person name="Silar P."/>
            <person name="Natvig D.O."/>
            <person name="Lalanne C."/>
            <person name="Gautier V."/>
            <person name="Ament-Velasquez S.L."/>
            <person name="Kruys A."/>
            <person name="Hutchinson M.I."/>
            <person name="Powell A.J."/>
            <person name="Barry K."/>
            <person name="Miller A.N."/>
            <person name="Grigoriev I.V."/>
            <person name="Debuchy R."/>
            <person name="Gladieux P."/>
            <person name="Hiltunen Thoren M."/>
            <person name="Johannesson H."/>
        </authorList>
    </citation>
    <scope>NUCLEOTIDE SEQUENCE</scope>
    <source>
        <strain evidence="8">CBS 990.96</strain>
    </source>
</reference>
<evidence type="ECO:0000313" key="8">
    <source>
        <dbReference type="EMBL" id="KAK4224657.1"/>
    </source>
</evidence>
<dbReference type="SUPFAM" id="SSF51905">
    <property type="entry name" value="FAD/NAD(P)-binding domain"/>
    <property type="match status" value="1"/>
</dbReference>
<evidence type="ECO:0000256" key="4">
    <source>
        <dbReference type="ARBA" id="ARBA00022827"/>
    </source>
</evidence>
<feature type="domain" description="FAD dependent oxidoreductase" evidence="7">
    <location>
        <begin position="8"/>
        <end position="287"/>
    </location>
</feature>
<comment type="caution">
    <text evidence="8">The sequence shown here is derived from an EMBL/GenBank/DDBJ whole genome shotgun (WGS) entry which is preliminary data.</text>
</comment>
<dbReference type="Pfam" id="PF01266">
    <property type="entry name" value="DAO"/>
    <property type="match status" value="1"/>
</dbReference>
<accession>A0AAN7GTS3</accession>
<evidence type="ECO:0000256" key="6">
    <source>
        <dbReference type="SAM" id="MobiDB-lite"/>
    </source>
</evidence>
<sequence>MSTTTNYDVIVIGGGPVGLAATYEVAKAVRKVLVLKQNNFYNQAEDFMAVLAKESMDVWDELEKDAGESLRWMSGLLNFGDPTLGEGSPEVTVDKIQQRWPFKDLPSSYEGLYAPDNGVINVPPLVRTLSRLTKDYGADAQRTKVNGISFDTSNNLWNVSGIRHGKDNTSYHASKIIIANGAYVSHVLKPSFGLDIWEITSSYFNINAGPKGTIFPSMWFQFAPDVNDRLRLFYGFPAVPWGPPNVVRIAVDAATRRITDSDQRAACEINAEDIEDTRNFVRDHIAGADASAPVFNSTCLQTNISAMRFVPSLGRALAEMVLYGGSKFSEHEEFHITRKNADGSPILRQATVKQGLVSKLGVQKGQRSGSSRHSRVHHIGH</sequence>
<evidence type="ECO:0000256" key="5">
    <source>
        <dbReference type="ARBA" id="ARBA00023002"/>
    </source>
</evidence>
<dbReference type="Gene3D" id="3.30.9.10">
    <property type="entry name" value="D-Amino Acid Oxidase, subunit A, domain 2"/>
    <property type="match status" value="1"/>
</dbReference>
<evidence type="ECO:0000313" key="9">
    <source>
        <dbReference type="Proteomes" id="UP001301958"/>
    </source>
</evidence>
<feature type="compositionally biased region" description="Basic residues" evidence="6">
    <location>
        <begin position="370"/>
        <end position="381"/>
    </location>
</feature>
<comment type="cofactor">
    <cofactor evidence="1">
        <name>FAD</name>
        <dbReference type="ChEBI" id="CHEBI:57692"/>
    </cofactor>
</comment>
<dbReference type="PANTHER" id="PTHR10961:SF7">
    <property type="entry name" value="FAD DEPENDENT OXIDOREDUCTASE DOMAIN-CONTAINING PROTEIN"/>
    <property type="match status" value="1"/>
</dbReference>
<dbReference type="InterPro" id="IPR036188">
    <property type="entry name" value="FAD/NAD-bd_sf"/>
</dbReference>
<protein>
    <submittedName>
        <fullName evidence="8">Peroxisomal sarcosine oxidase</fullName>
    </submittedName>
</protein>
<dbReference type="PRINTS" id="PR00368">
    <property type="entry name" value="FADPNR"/>
</dbReference>
<evidence type="ECO:0000259" key="7">
    <source>
        <dbReference type="Pfam" id="PF01266"/>
    </source>
</evidence>
<dbReference type="PANTHER" id="PTHR10961">
    <property type="entry name" value="PEROXISOMAL SARCOSINE OXIDASE"/>
    <property type="match status" value="1"/>
</dbReference>
<proteinExistence type="inferred from homology"/>
<name>A0AAN7GTS3_9PEZI</name>
<dbReference type="InterPro" id="IPR045170">
    <property type="entry name" value="MTOX"/>
</dbReference>
<evidence type="ECO:0000256" key="3">
    <source>
        <dbReference type="ARBA" id="ARBA00022630"/>
    </source>
</evidence>
<keyword evidence="4" id="KW-0274">FAD</keyword>
<reference evidence="8" key="2">
    <citation type="submission" date="2023-05" db="EMBL/GenBank/DDBJ databases">
        <authorList>
            <consortium name="Lawrence Berkeley National Laboratory"/>
            <person name="Steindorff A."/>
            <person name="Hensen N."/>
            <person name="Bonometti L."/>
            <person name="Westerberg I."/>
            <person name="Brannstrom I.O."/>
            <person name="Guillou S."/>
            <person name="Cros-Aarteil S."/>
            <person name="Calhoun S."/>
            <person name="Haridas S."/>
            <person name="Kuo A."/>
            <person name="Mondo S."/>
            <person name="Pangilinan J."/>
            <person name="Riley R."/>
            <person name="Labutti K."/>
            <person name="Andreopoulos B."/>
            <person name="Lipzen A."/>
            <person name="Chen C."/>
            <person name="Yanf M."/>
            <person name="Daum C."/>
            <person name="Ng V."/>
            <person name="Clum A."/>
            <person name="Ohm R."/>
            <person name="Martin F."/>
            <person name="Silar P."/>
            <person name="Natvig D."/>
            <person name="Lalanne C."/>
            <person name="Gautier V."/>
            <person name="Ament-Velasquez S.L."/>
            <person name="Kruys A."/>
            <person name="Hutchinson M.I."/>
            <person name="Powell A.J."/>
            <person name="Barry K."/>
            <person name="Miller A.N."/>
            <person name="Grigoriev I.V."/>
            <person name="Debuchy R."/>
            <person name="Gladieux P."/>
            <person name="Thoren M.H."/>
            <person name="Johannesson H."/>
        </authorList>
    </citation>
    <scope>NUCLEOTIDE SEQUENCE</scope>
    <source>
        <strain evidence="8">CBS 990.96</strain>
    </source>
</reference>
<keyword evidence="3" id="KW-0285">Flavoprotein</keyword>
<gene>
    <name evidence="8" type="ORF">QBC38DRAFT_538354</name>
</gene>
<dbReference type="AlphaFoldDB" id="A0AAN7GTS3"/>
<evidence type="ECO:0000256" key="2">
    <source>
        <dbReference type="ARBA" id="ARBA00010989"/>
    </source>
</evidence>
<dbReference type="GO" id="GO:0050660">
    <property type="term" value="F:flavin adenine dinucleotide binding"/>
    <property type="evidence" value="ECO:0007669"/>
    <property type="project" value="InterPro"/>
</dbReference>
<organism evidence="8 9">
    <name type="scientific">Podospora fimiseda</name>
    <dbReference type="NCBI Taxonomy" id="252190"/>
    <lineage>
        <taxon>Eukaryota</taxon>
        <taxon>Fungi</taxon>
        <taxon>Dikarya</taxon>
        <taxon>Ascomycota</taxon>
        <taxon>Pezizomycotina</taxon>
        <taxon>Sordariomycetes</taxon>
        <taxon>Sordariomycetidae</taxon>
        <taxon>Sordariales</taxon>
        <taxon>Podosporaceae</taxon>
        <taxon>Podospora</taxon>
    </lineage>
</organism>
<feature type="region of interest" description="Disordered" evidence="6">
    <location>
        <begin position="361"/>
        <end position="381"/>
    </location>
</feature>
<dbReference type="EMBL" id="MU865387">
    <property type="protein sequence ID" value="KAK4224657.1"/>
    <property type="molecule type" value="Genomic_DNA"/>
</dbReference>
<evidence type="ECO:0000256" key="1">
    <source>
        <dbReference type="ARBA" id="ARBA00001974"/>
    </source>
</evidence>
<keyword evidence="5" id="KW-0560">Oxidoreductase</keyword>